<keyword evidence="2" id="KW-1185">Reference proteome</keyword>
<dbReference type="AlphaFoldDB" id="A0A183EPW6"/>
<dbReference type="Proteomes" id="UP000271098">
    <property type="component" value="Unassembled WGS sequence"/>
</dbReference>
<sequence>MNSSDDDTRKRTLPEGIRVFSMDILESICSGASVHTIDVSKLRLIFSELLPFQSSVRIGVRICLGVQASTPKPH</sequence>
<dbReference type="WBParaSite" id="GPUH_0002303501-mRNA-1">
    <property type="protein sequence ID" value="GPUH_0002303501-mRNA-1"/>
    <property type="gene ID" value="GPUH_0002303501"/>
</dbReference>
<dbReference type="EMBL" id="UYRT01096560">
    <property type="protein sequence ID" value="VDN40846.1"/>
    <property type="molecule type" value="Genomic_DNA"/>
</dbReference>
<protein>
    <submittedName>
        <fullName evidence="1 3">Uncharacterized protein</fullName>
    </submittedName>
</protein>
<organism evidence="3">
    <name type="scientific">Gongylonema pulchrum</name>
    <dbReference type="NCBI Taxonomy" id="637853"/>
    <lineage>
        <taxon>Eukaryota</taxon>
        <taxon>Metazoa</taxon>
        <taxon>Ecdysozoa</taxon>
        <taxon>Nematoda</taxon>
        <taxon>Chromadorea</taxon>
        <taxon>Rhabditida</taxon>
        <taxon>Spirurina</taxon>
        <taxon>Spiruromorpha</taxon>
        <taxon>Spiruroidea</taxon>
        <taxon>Gongylonematidae</taxon>
        <taxon>Gongylonema</taxon>
    </lineage>
</organism>
<gene>
    <name evidence="1" type="ORF">GPUH_LOCUS23008</name>
</gene>
<evidence type="ECO:0000313" key="3">
    <source>
        <dbReference type="WBParaSite" id="GPUH_0002303501-mRNA-1"/>
    </source>
</evidence>
<evidence type="ECO:0000313" key="2">
    <source>
        <dbReference type="Proteomes" id="UP000271098"/>
    </source>
</evidence>
<accession>A0A183EPW6</accession>
<name>A0A183EPW6_9BILA</name>
<reference evidence="3" key="1">
    <citation type="submission" date="2016-06" db="UniProtKB">
        <authorList>
            <consortium name="WormBaseParasite"/>
        </authorList>
    </citation>
    <scope>IDENTIFICATION</scope>
</reference>
<reference evidence="1 2" key="2">
    <citation type="submission" date="2018-11" db="EMBL/GenBank/DDBJ databases">
        <authorList>
            <consortium name="Pathogen Informatics"/>
        </authorList>
    </citation>
    <scope>NUCLEOTIDE SEQUENCE [LARGE SCALE GENOMIC DNA]</scope>
</reference>
<proteinExistence type="predicted"/>
<evidence type="ECO:0000313" key="1">
    <source>
        <dbReference type="EMBL" id="VDN40846.1"/>
    </source>
</evidence>